<accession>A0AAE3MJE7</accession>
<evidence type="ECO:0000256" key="1">
    <source>
        <dbReference type="SAM" id="Phobius"/>
    </source>
</evidence>
<dbReference type="Proteomes" id="UP001207116">
    <property type="component" value="Unassembled WGS sequence"/>
</dbReference>
<reference evidence="2" key="1">
    <citation type="submission" date="2022-11" db="EMBL/GenBank/DDBJ databases">
        <title>The characterization of three novel Bacteroidetes species and genomic analysis of their roles in tidal elemental geochemical cycles.</title>
        <authorList>
            <person name="Ma K.-J."/>
        </authorList>
    </citation>
    <scope>NUCLEOTIDE SEQUENCE</scope>
    <source>
        <strain evidence="2">M415</strain>
    </source>
</reference>
<keyword evidence="1" id="KW-0472">Membrane</keyword>
<name>A0AAE3MJE7_9FLAO</name>
<dbReference type="RefSeq" id="WP_266010667.1">
    <property type="nucleotide sequence ID" value="NZ_JAPFQP010000001.1"/>
</dbReference>
<organism evidence="2 3">
    <name type="scientific">Lentiprolixibacter aurantiacus</name>
    <dbReference type="NCBI Taxonomy" id="2993939"/>
    <lineage>
        <taxon>Bacteria</taxon>
        <taxon>Pseudomonadati</taxon>
        <taxon>Bacteroidota</taxon>
        <taxon>Flavobacteriia</taxon>
        <taxon>Flavobacteriales</taxon>
        <taxon>Flavobacteriaceae</taxon>
        <taxon>Lentiprolixibacter</taxon>
    </lineage>
</organism>
<keyword evidence="1" id="KW-1133">Transmembrane helix</keyword>
<keyword evidence="1" id="KW-0812">Transmembrane</keyword>
<keyword evidence="3" id="KW-1185">Reference proteome</keyword>
<dbReference type="EMBL" id="JAPFQP010000001">
    <property type="protein sequence ID" value="MCX2718534.1"/>
    <property type="molecule type" value="Genomic_DNA"/>
</dbReference>
<feature type="transmembrane region" description="Helical" evidence="1">
    <location>
        <begin position="46"/>
        <end position="67"/>
    </location>
</feature>
<feature type="transmembrane region" description="Helical" evidence="1">
    <location>
        <begin position="303"/>
        <end position="323"/>
    </location>
</feature>
<comment type="caution">
    <text evidence="2">The sequence shown here is derived from an EMBL/GenBank/DDBJ whole genome shotgun (WGS) entry which is preliminary data.</text>
</comment>
<evidence type="ECO:0000313" key="2">
    <source>
        <dbReference type="EMBL" id="MCX2718534.1"/>
    </source>
</evidence>
<protein>
    <submittedName>
        <fullName evidence="2">Uncharacterized protein</fullName>
    </submittedName>
</protein>
<dbReference type="AlphaFoldDB" id="A0AAE3MJE7"/>
<gene>
    <name evidence="2" type="ORF">OO016_02870</name>
</gene>
<evidence type="ECO:0000313" key="3">
    <source>
        <dbReference type="Proteomes" id="UP001207116"/>
    </source>
</evidence>
<proteinExistence type="predicted"/>
<sequence length="333" mass="38295">MSDNPTNNQNQSDEIDLGQLFAMIGRGFNNLFKGLLRGFLYLKRNLVILATLIIVGGLLGFALKFVVGEEQKLDVIVTPNLDTKNYLYDVVAEIQSDIKSKDTVFFSSMGMDMDKMDGFKIEITPLKTQSGSGLEDEMKFLELLKDFDNSDEITDILKSELEDKTTKDQRITFYFKDAKSGKEYAQKIIDYINSNPYYTDLLKVYTENAQNRIRRNDSLIGQIDVLINNYTQKMLKEQAMTEGRLVLENQEPLNIPSLFELKTRLTRDTEEKKLELEETEKAITVVNFGKPHKVQKPLFQKDVALIPLIFVGLFFLFSFIRYLNRKAKEMHAG</sequence>